<name>A7VNC4_9FIRM</name>
<dbReference type="Pfam" id="PF02517">
    <property type="entry name" value="Rce1-like"/>
    <property type="match status" value="1"/>
</dbReference>
<keyword evidence="3" id="KW-0645">Protease</keyword>
<feature type="transmembrane region" description="Helical" evidence="1">
    <location>
        <begin position="274"/>
        <end position="307"/>
    </location>
</feature>
<keyword evidence="3" id="KW-0378">Hydrolase</keyword>
<keyword evidence="1" id="KW-0812">Transmembrane</keyword>
<accession>A7VNC4</accession>
<sequence length="415" mass="46447">MAYPSEEGFLHKSAATKVAVLLCVLREIKTWKWLRLIFASKLPIIRIGENAFICRSYKMNCKTLRGAIMYYPPYPPRSQQDLRNYHQFVPSYEEYEEKNQIRRQANKIGLTMVGNRFFYLIFSLFSSFFLLLIGLMSVDYYSGTYEYDLTGMTLFSMIIYSVCFFFPFLILAKAGDESISNLLPFEKVGGRVTALLVLAGVGICMSLNIQTSMMLTIGEIVGIHIPLPESPYENTVSYIIVSVLTTALLPALLEEFAFRGVILGSLRRFGDGFAVIISAMLFGITHFYITQIPMAFILGLVMGFIVVKTNSLLPGILIHFFNNFFAAGIDALSHNISPKLYILIFYVATYLLLGIGILCVLKLSKSKNSLISFPERAKCVLPLKKRVAVFCSSGVMISAFVLFGICILLGSLGVL</sequence>
<evidence type="ECO:0000313" key="4">
    <source>
        <dbReference type="Proteomes" id="UP000003490"/>
    </source>
</evidence>
<dbReference type="AlphaFoldDB" id="A7VNC4"/>
<evidence type="ECO:0000313" key="3">
    <source>
        <dbReference type="EMBL" id="EDO63138.1"/>
    </source>
</evidence>
<dbReference type="PANTHER" id="PTHR43592:SF15">
    <property type="entry name" value="CAAX AMINO TERMINAL PROTEASE FAMILY PROTEIN"/>
    <property type="match status" value="1"/>
</dbReference>
<dbReference type="GO" id="GO:0080120">
    <property type="term" value="P:CAAX-box protein maturation"/>
    <property type="evidence" value="ECO:0007669"/>
    <property type="project" value="UniProtKB-ARBA"/>
</dbReference>
<feature type="transmembrane region" description="Helical" evidence="1">
    <location>
        <begin position="192"/>
        <end position="215"/>
    </location>
</feature>
<reference evidence="3 4" key="1">
    <citation type="submission" date="2007-08" db="EMBL/GenBank/DDBJ databases">
        <title>Draft genome sequence of Clostridium leptum (DSM 753).</title>
        <authorList>
            <person name="Sudarsanam P."/>
            <person name="Ley R."/>
            <person name="Guruge J."/>
            <person name="Turnbaugh P.J."/>
            <person name="Mahowald M."/>
            <person name="Liep D."/>
            <person name="Gordon J."/>
        </authorList>
    </citation>
    <scope>NUCLEOTIDE SEQUENCE [LARGE SCALE GENOMIC DNA]</scope>
    <source>
        <strain evidence="3 4">DSM 753</strain>
    </source>
</reference>
<proteinExistence type="predicted"/>
<gene>
    <name evidence="3" type="ORF">CLOLEP_00048</name>
</gene>
<dbReference type="GO" id="GO:0004175">
    <property type="term" value="F:endopeptidase activity"/>
    <property type="evidence" value="ECO:0007669"/>
    <property type="project" value="UniProtKB-ARBA"/>
</dbReference>
<dbReference type="InterPro" id="IPR003675">
    <property type="entry name" value="Rce1/LyrA-like_dom"/>
</dbReference>
<evidence type="ECO:0000259" key="2">
    <source>
        <dbReference type="Pfam" id="PF02517"/>
    </source>
</evidence>
<dbReference type="HOGENOM" id="CLU_818126_0_0_9"/>
<protein>
    <submittedName>
        <fullName evidence="3">CAAX amino terminal protease family protein</fullName>
    </submittedName>
</protein>
<feature type="domain" description="CAAX prenyl protease 2/Lysostaphin resistance protein A-like" evidence="2">
    <location>
        <begin position="239"/>
        <end position="325"/>
    </location>
</feature>
<keyword evidence="1" id="KW-0472">Membrane</keyword>
<dbReference type="PANTHER" id="PTHR43592">
    <property type="entry name" value="CAAX AMINO TERMINAL PROTEASE"/>
    <property type="match status" value="1"/>
</dbReference>
<dbReference type="eggNOG" id="COG1266">
    <property type="taxonomic scope" value="Bacteria"/>
</dbReference>
<evidence type="ECO:0000256" key="1">
    <source>
        <dbReference type="SAM" id="Phobius"/>
    </source>
</evidence>
<comment type="caution">
    <text evidence="3">The sequence shown here is derived from an EMBL/GenBank/DDBJ whole genome shotgun (WGS) entry which is preliminary data.</text>
</comment>
<dbReference type="Proteomes" id="UP000003490">
    <property type="component" value="Unassembled WGS sequence"/>
</dbReference>
<reference evidence="3 4" key="2">
    <citation type="submission" date="2007-08" db="EMBL/GenBank/DDBJ databases">
        <authorList>
            <person name="Fulton L."/>
            <person name="Clifton S."/>
            <person name="Fulton B."/>
            <person name="Xu J."/>
            <person name="Minx P."/>
            <person name="Pepin K.H."/>
            <person name="Johnson M."/>
            <person name="Thiruvilangam P."/>
            <person name="Bhonagiri V."/>
            <person name="Nash W.E."/>
            <person name="Wang C."/>
            <person name="Mardis E.R."/>
            <person name="Wilson R.K."/>
        </authorList>
    </citation>
    <scope>NUCLEOTIDE SEQUENCE [LARGE SCALE GENOMIC DNA]</scope>
    <source>
        <strain evidence="3 4">DSM 753</strain>
    </source>
</reference>
<dbReference type="EMBL" id="ABCB02000005">
    <property type="protein sequence ID" value="EDO63138.1"/>
    <property type="molecule type" value="Genomic_DNA"/>
</dbReference>
<feature type="transmembrane region" description="Helical" evidence="1">
    <location>
        <begin position="149"/>
        <end position="171"/>
    </location>
</feature>
<organism evidence="3 4">
    <name type="scientific">[Clostridium] leptum DSM 753</name>
    <dbReference type="NCBI Taxonomy" id="428125"/>
    <lineage>
        <taxon>Bacteria</taxon>
        <taxon>Bacillati</taxon>
        <taxon>Bacillota</taxon>
        <taxon>Clostridia</taxon>
        <taxon>Eubacteriales</taxon>
        <taxon>Oscillospiraceae</taxon>
        <taxon>Oscillospiraceae incertae sedis</taxon>
    </lineage>
</organism>
<feature type="transmembrane region" description="Helical" evidence="1">
    <location>
        <begin position="340"/>
        <end position="361"/>
    </location>
</feature>
<keyword evidence="1" id="KW-1133">Transmembrane helix</keyword>
<feature type="transmembrane region" description="Helical" evidence="1">
    <location>
        <begin position="387"/>
        <end position="412"/>
    </location>
</feature>
<feature type="transmembrane region" description="Helical" evidence="1">
    <location>
        <begin position="117"/>
        <end position="137"/>
    </location>
</feature>
<dbReference type="GO" id="GO:0006508">
    <property type="term" value="P:proteolysis"/>
    <property type="evidence" value="ECO:0007669"/>
    <property type="project" value="UniProtKB-KW"/>
</dbReference>